<comment type="caution">
    <text evidence="1">The sequence shown here is derived from an EMBL/GenBank/DDBJ whole genome shotgun (WGS) entry which is preliminary data.</text>
</comment>
<evidence type="ECO:0000313" key="1">
    <source>
        <dbReference type="EMBL" id="GEO73103.1"/>
    </source>
</evidence>
<gene>
    <name evidence="1" type="ORF">LZY01_22710</name>
</gene>
<name>A0ABQ0WZT0_9LACO</name>
<evidence type="ECO:0008006" key="3">
    <source>
        <dbReference type="Google" id="ProtNLM"/>
    </source>
</evidence>
<keyword evidence="2" id="KW-1185">Reference proteome</keyword>
<dbReference type="RefSeq" id="WP_170218390.1">
    <property type="nucleotide sequence ID" value="NZ_BJZK01000036.1"/>
</dbReference>
<accession>A0ABQ0WZT0</accession>
<dbReference type="EMBL" id="BJZK01000036">
    <property type="protein sequence ID" value="GEO73103.1"/>
    <property type="molecule type" value="Genomic_DNA"/>
</dbReference>
<reference evidence="1 2" key="1">
    <citation type="submission" date="2019-07" db="EMBL/GenBank/DDBJ databases">
        <title>Whole genome shotgun sequence of Lactobacillus zymae NBRC 107157.</title>
        <authorList>
            <person name="Hosoyama A."/>
            <person name="Uohara A."/>
            <person name="Ohji S."/>
            <person name="Ichikawa N."/>
        </authorList>
    </citation>
    <scope>NUCLEOTIDE SEQUENCE [LARGE SCALE GENOMIC DNA]</scope>
    <source>
        <strain evidence="1 2">NBRC 107157</strain>
    </source>
</reference>
<organism evidence="1 2">
    <name type="scientific">Levilactobacillus zymae</name>
    <dbReference type="NCBI Taxonomy" id="267363"/>
    <lineage>
        <taxon>Bacteria</taxon>
        <taxon>Bacillati</taxon>
        <taxon>Bacillota</taxon>
        <taxon>Bacilli</taxon>
        <taxon>Lactobacillales</taxon>
        <taxon>Lactobacillaceae</taxon>
        <taxon>Levilactobacillus</taxon>
    </lineage>
</organism>
<evidence type="ECO:0000313" key="2">
    <source>
        <dbReference type="Proteomes" id="UP000321794"/>
    </source>
</evidence>
<proteinExistence type="predicted"/>
<dbReference type="Proteomes" id="UP000321794">
    <property type="component" value="Unassembled WGS sequence"/>
</dbReference>
<sequence>MTETNPYCHKGMACHEGCGCADDDGICRCGMLTDTKCYCDGECAAKPETPEKATKK</sequence>
<protein>
    <recommendedName>
        <fullName evidence="3">Metallothionein</fullName>
    </recommendedName>
</protein>